<evidence type="ECO:0000256" key="13">
    <source>
        <dbReference type="ARBA" id="ARBA00023137"/>
    </source>
</evidence>
<keyword evidence="13" id="KW-0829">Tyrosine-protein kinase</keyword>
<feature type="compositionally biased region" description="Gly residues" evidence="17">
    <location>
        <begin position="262"/>
        <end position="288"/>
    </location>
</feature>
<evidence type="ECO:0000256" key="12">
    <source>
        <dbReference type="ARBA" id="ARBA00023136"/>
    </source>
</evidence>
<evidence type="ECO:0000256" key="14">
    <source>
        <dbReference type="ARBA" id="ARBA00023157"/>
    </source>
</evidence>
<evidence type="ECO:0000256" key="4">
    <source>
        <dbReference type="ARBA" id="ARBA00022679"/>
    </source>
</evidence>
<evidence type="ECO:0000256" key="9">
    <source>
        <dbReference type="ARBA" id="ARBA00022777"/>
    </source>
</evidence>
<keyword evidence="7" id="KW-0677">Repeat</keyword>
<comment type="caution">
    <text evidence="19">The sequence shown here is derived from an EMBL/GenBank/DDBJ whole genome shotgun (WGS) entry which is preliminary data.</text>
</comment>
<keyword evidence="3" id="KW-1003">Cell membrane</keyword>
<keyword evidence="14" id="KW-1015">Disulfide bond</keyword>
<protein>
    <recommendedName>
        <fullName evidence="2">receptor protein-tyrosine kinase</fullName>
        <ecNumber evidence="2">2.7.10.1</ecNumber>
    </recommendedName>
</protein>
<keyword evidence="11" id="KW-1133">Transmembrane helix</keyword>
<dbReference type="NCBIfam" id="TIGR02232">
    <property type="entry name" value="myxo_disulf_rpt"/>
    <property type="match status" value="1"/>
</dbReference>
<evidence type="ECO:0000256" key="6">
    <source>
        <dbReference type="ARBA" id="ARBA00022729"/>
    </source>
</evidence>
<evidence type="ECO:0000256" key="2">
    <source>
        <dbReference type="ARBA" id="ARBA00011902"/>
    </source>
</evidence>
<feature type="region of interest" description="Disordered" evidence="17">
    <location>
        <begin position="209"/>
        <end position="314"/>
    </location>
</feature>
<organism evidence="19 20">
    <name type="scientific">Nannocystis pusilla</name>
    <dbReference type="NCBI Taxonomy" id="889268"/>
    <lineage>
        <taxon>Bacteria</taxon>
        <taxon>Pseudomonadati</taxon>
        <taxon>Myxococcota</taxon>
        <taxon>Polyangia</taxon>
        <taxon>Nannocystales</taxon>
        <taxon>Nannocystaceae</taxon>
        <taxon>Nannocystis</taxon>
    </lineage>
</organism>
<keyword evidence="16" id="KW-0325">Glycoprotein</keyword>
<gene>
    <name evidence="19" type="ORF">K7C98_29490</name>
</gene>
<evidence type="ECO:0000256" key="3">
    <source>
        <dbReference type="ARBA" id="ARBA00022475"/>
    </source>
</evidence>
<dbReference type="EMBL" id="JAIRAU010000042">
    <property type="protein sequence ID" value="MBZ5713387.1"/>
    <property type="molecule type" value="Genomic_DNA"/>
</dbReference>
<keyword evidence="6" id="KW-0732">Signal</keyword>
<sequence>MSIPNHALLATTLAFAIPYLQNCDLDDEEPVGEPVDEPVGEPVCGDGELDPGERCDDGALDPGDGCDALCRFEAVEFAYAGGEETFVVPNGVTSLRLEVWGAAGGTPNNDFCDPADIGGLGGYAVGDLEVTAGQVLTVRVGGAGGAGDAPGYNGGGGSCPTLGFCASGGGASDIRTGGDTLNDRVIVGGGGGGAEFSCGGLGGGDGGGMEGVAGAGGDEATADGGGGTQNSGGDGGISGTGSPGSPGGFGFGGDGPVVIGNTHGGGGGGGWYGGGGGGDDGHGGGGSSYVGSLANASTEPGVRPGDGRVVITPL</sequence>
<keyword evidence="20" id="KW-1185">Reference proteome</keyword>
<evidence type="ECO:0000259" key="18">
    <source>
        <dbReference type="Pfam" id="PF12810"/>
    </source>
</evidence>
<feature type="compositionally biased region" description="Gly residues" evidence="17">
    <location>
        <begin position="209"/>
        <end position="255"/>
    </location>
</feature>
<feature type="compositionally biased region" description="Acidic residues" evidence="17">
    <location>
        <begin position="27"/>
        <end position="39"/>
    </location>
</feature>
<dbReference type="Pfam" id="PF12810">
    <property type="entry name" value="ALK_LTK_GRD"/>
    <property type="match status" value="1"/>
</dbReference>
<comment type="subcellular location">
    <subcellularLocation>
        <location evidence="1">Cell membrane</location>
        <topology evidence="1">Single-pass type I membrane protein</topology>
    </subcellularLocation>
</comment>
<evidence type="ECO:0000313" key="20">
    <source>
        <dbReference type="Proteomes" id="UP001139031"/>
    </source>
</evidence>
<keyword evidence="9" id="KW-0418">Kinase</keyword>
<evidence type="ECO:0000256" key="5">
    <source>
        <dbReference type="ARBA" id="ARBA00022692"/>
    </source>
</evidence>
<keyword evidence="15" id="KW-0675">Receptor</keyword>
<evidence type="ECO:0000256" key="11">
    <source>
        <dbReference type="ARBA" id="ARBA00022989"/>
    </source>
</evidence>
<keyword evidence="12" id="KW-0472">Membrane</keyword>
<feature type="domain" description="ALK/LTK-like glycine-rich" evidence="18">
    <location>
        <begin position="96"/>
        <end position="294"/>
    </location>
</feature>
<reference evidence="19" key="1">
    <citation type="submission" date="2021-08" db="EMBL/GenBank/DDBJ databases">
        <authorList>
            <person name="Stevens D.C."/>
        </authorList>
    </citation>
    <scope>NUCLEOTIDE SEQUENCE</scope>
    <source>
        <strain evidence="19">DSM 53165</strain>
    </source>
</reference>
<evidence type="ECO:0000256" key="8">
    <source>
        <dbReference type="ARBA" id="ARBA00022741"/>
    </source>
</evidence>
<evidence type="ECO:0000256" key="7">
    <source>
        <dbReference type="ARBA" id="ARBA00022737"/>
    </source>
</evidence>
<dbReference type="InterPro" id="IPR055163">
    <property type="entry name" value="ALK/LTK-like_GRD"/>
</dbReference>
<dbReference type="Proteomes" id="UP001139031">
    <property type="component" value="Unassembled WGS sequence"/>
</dbReference>
<evidence type="ECO:0000256" key="10">
    <source>
        <dbReference type="ARBA" id="ARBA00022840"/>
    </source>
</evidence>
<accession>A0ABS7TZ47</accession>
<name>A0ABS7TZ47_9BACT</name>
<feature type="region of interest" description="Disordered" evidence="17">
    <location>
        <begin position="27"/>
        <end position="51"/>
    </location>
</feature>
<dbReference type="RefSeq" id="WP_224195130.1">
    <property type="nucleotide sequence ID" value="NZ_JAIRAU010000042.1"/>
</dbReference>
<evidence type="ECO:0000256" key="16">
    <source>
        <dbReference type="ARBA" id="ARBA00023180"/>
    </source>
</evidence>
<evidence type="ECO:0000256" key="17">
    <source>
        <dbReference type="SAM" id="MobiDB-lite"/>
    </source>
</evidence>
<keyword evidence="4" id="KW-0808">Transferase</keyword>
<proteinExistence type="predicted"/>
<evidence type="ECO:0000256" key="1">
    <source>
        <dbReference type="ARBA" id="ARBA00004251"/>
    </source>
</evidence>
<keyword evidence="10" id="KW-0067">ATP-binding</keyword>
<dbReference type="EC" id="2.7.10.1" evidence="2"/>
<keyword evidence="8" id="KW-0547">Nucleotide-binding</keyword>
<evidence type="ECO:0000313" key="19">
    <source>
        <dbReference type="EMBL" id="MBZ5713387.1"/>
    </source>
</evidence>
<evidence type="ECO:0000256" key="15">
    <source>
        <dbReference type="ARBA" id="ARBA00023170"/>
    </source>
</evidence>
<dbReference type="InterPro" id="IPR011936">
    <property type="entry name" value="Myxo_disulph_rpt"/>
</dbReference>
<keyword evidence="5" id="KW-0812">Transmembrane</keyword>